<gene>
    <name evidence="1" type="ORF">N825_37560</name>
</gene>
<name>W9GSQ2_9PROT</name>
<keyword evidence="2" id="KW-1185">Reference proteome</keyword>
<dbReference type="RefSeq" id="WP_051514246.1">
    <property type="nucleotide sequence ID" value="NZ_AVFL01000086.1"/>
</dbReference>
<dbReference type="EMBL" id="AVFL01000086">
    <property type="protein sequence ID" value="EWY35681.1"/>
    <property type="molecule type" value="Genomic_DNA"/>
</dbReference>
<protein>
    <submittedName>
        <fullName evidence="1">Uncharacterized protein</fullName>
    </submittedName>
</protein>
<evidence type="ECO:0000313" key="1">
    <source>
        <dbReference type="EMBL" id="EWY35681.1"/>
    </source>
</evidence>
<evidence type="ECO:0000313" key="2">
    <source>
        <dbReference type="Proteomes" id="UP000019486"/>
    </source>
</evidence>
<reference evidence="1 2" key="1">
    <citation type="submission" date="2013-08" db="EMBL/GenBank/DDBJ databases">
        <title>The genome sequence of Skermanella stibiiresistens.</title>
        <authorList>
            <person name="Zhu W."/>
            <person name="Wang G."/>
        </authorList>
    </citation>
    <scope>NUCLEOTIDE SEQUENCE [LARGE SCALE GENOMIC DNA]</scope>
    <source>
        <strain evidence="1 2">SB22</strain>
    </source>
</reference>
<accession>W9GSQ2</accession>
<comment type="caution">
    <text evidence="1">The sequence shown here is derived from an EMBL/GenBank/DDBJ whole genome shotgun (WGS) entry which is preliminary data.</text>
</comment>
<dbReference type="OrthoDB" id="46712at2"/>
<dbReference type="Proteomes" id="UP000019486">
    <property type="component" value="Unassembled WGS sequence"/>
</dbReference>
<sequence length="159" mass="17677">MSSIQTRLPPRQPHSYFCTKVAQPDFLFACYSDPVTESVTCQRLASRQERVASVLAAPSRRRLAILLTGEPADGTSEERLYLERLFSISLEIAVLHDLAQRFGRRVRQHGADDLTPWLAEALESDLRPFAEGLRQDLAAVFAALATPWSNGQTVGRLPA</sequence>
<organism evidence="1 2">
    <name type="scientific">Skermanella stibiiresistens SB22</name>
    <dbReference type="NCBI Taxonomy" id="1385369"/>
    <lineage>
        <taxon>Bacteria</taxon>
        <taxon>Pseudomonadati</taxon>
        <taxon>Pseudomonadota</taxon>
        <taxon>Alphaproteobacteria</taxon>
        <taxon>Rhodospirillales</taxon>
        <taxon>Azospirillaceae</taxon>
        <taxon>Skermanella</taxon>
    </lineage>
</organism>
<dbReference type="AlphaFoldDB" id="W9GSQ2"/>
<dbReference type="STRING" id="1385369.N825_37560"/>
<proteinExistence type="predicted"/>